<evidence type="ECO:0000259" key="9">
    <source>
        <dbReference type="Pfam" id="PF10659"/>
    </source>
</evidence>
<dbReference type="InterPro" id="IPR019609">
    <property type="entry name" value="Variant_surf_glycoprt_trypan_C"/>
</dbReference>
<dbReference type="EMBL" id="KC612454">
    <property type="protein sequence ID" value="AGH59885.1"/>
    <property type="molecule type" value="Genomic_DNA"/>
</dbReference>
<keyword evidence="4" id="KW-0336">GPI-anchor</keyword>
<keyword evidence="3" id="KW-1003">Cell membrane</keyword>
<evidence type="ECO:0000256" key="2">
    <source>
        <dbReference type="ARBA" id="ARBA00004609"/>
    </source>
</evidence>
<proteinExistence type="predicted"/>
<keyword evidence="7" id="KW-0325">Glycoprotein</keyword>
<evidence type="ECO:0000256" key="4">
    <source>
        <dbReference type="ARBA" id="ARBA00022622"/>
    </source>
</evidence>
<evidence type="ECO:0000256" key="8">
    <source>
        <dbReference type="ARBA" id="ARBA00023288"/>
    </source>
</evidence>
<keyword evidence="8" id="KW-0449">Lipoprotein</keyword>
<dbReference type="InterPro" id="IPR025932">
    <property type="entry name" value="Trypano_VSG_B_N_dom"/>
</dbReference>
<evidence type="ECO:0000259" key="10">
    <source>
        <dbReference type="Pfam" id="PF13206"/>
    </source>
</evidence>
<reference evidence="11" key="1">
    <citation type="submission" date="2013-02" db="EMBL/GenBank/DDBJ databases">
        <authorList>
            <person name="Cross G.A.M."/>
            <person name="Kim H.-S."/>
            <person name="Wickstead B."/>
        </authorList>
    </citation>
    <scope>NUCLEOTIDE SEQUENCE</scope>
    <source>
        <strain evidence="11">Lister 427</strain>
    </source>
</reference>
<sequence>MLKKLKPQVPIGFYISLTVLTMQRQAEAAVAAGDNSREHAAVCSLVQLASGTPKLENHKDDYQADLNYLLDMNMTVAPQPWRRMFVGEGDTAKPWSPDMTTKDKYPEDWQTQWTAWTESAKRSRGTGASVDKLKEWGFTDLSNISAELAAAKIKSFIAASKPLTDRLKTLEDKIKAITTASIKKHLNQALYGAETGKGDYAADPGSGTGPADAATCSTSGTVNGKQPLLQVLMCLCTTLAAGPQDKACTKEAALTADWTTNSANFVTTAVDNVLKTCTKGEATMPTAETITTALQNVKALIRPKSNDGFLGINIASNDCSGSSDSGMCVKYTNYAQGADDKFEDIKWVKNLRAAATELADYQTAVSEYRALTQQLTAYVHQAAAVPQEVTILQKAYKTTAATEAHPQIHGATDCKKIKANATCTENNCKWEEKDGKGECKPKTETVTTAAGTKEKKDGDKKDECKATEEKDCDKTKCDWNEEKKEIKVKRGTVIISLITKVSILFAVLLLP</sequence>
<feature type="domain" description="Trypanosome variant surface glycoprotein B-type N-terminal" evidence="10">
    <location>
        <begin position="18"/>
        <end position="376"/>
    </location>
</feature>
<keyword evidence="6" id="KW-0472">Membrane</keyword>
<dbReference type="VEuPathDB" id="TriTrypDB:Tb427_000423200"/>
<dbReference type="VEuPathDB" id="TriTrypDB:Tb10.v4.0056"/>
<evidence type="ECO:0000256" key="5">
    <source>
        <dbReference type="ARBA" id="ARBA00022729"/>
    </source>
</evidence>
<evidence type="ECO:0000256" key="6">
    <source>
        <dbReference type="ARBA" id="ARBA00023136"/>
    </source>
</evidence>
<feature type="domain" description="Trypanosome variant surface glycoprotein C-terminal" evidence="9">
    <location>
        <begin position="414"/>
        <end position="483"/>
    </location>
</feature>
<evidence type="ECO:0000256" key="1">
    <source>
        <dbReference type="ARBA" id="ARBA00002523"/>
    </source>
</evidence>
<dbReference type="GO" id="GO:0005886">
    <property type="term" value="C:plasma membrane"/>
    <property type="evidence" value="ECO:0007669"/>
    <property type="project" value="UniProtKB-SubCell"/>
</dbReference>
<evidence type="ECO:0000256" key="7">
    <source>
        <dbReference type="ARBA" id="ARBA00023180"/>
    </source>
</evidence>
<dbReference type="AlphaFoldDB" id="M4TAE4"/>
<comment type="subcellular location">
    <subcellularLocation>
        <location evidence="2">Cell membrane</location>
        <topology evidence="2">Lipid-anchor</topology>
        <topology evidence="2">GPI-anchor</topology>
    </subcellularLocation>
</comment>
<dbReference type="Pfam" id="PF13206">
    <property type="entry name" value="VSG_B"/>
    <property type="match status" value="1"/>
</dbReference>
<evidence type="ECO:0000313" key="11">
    <source>
        <dbReference type="EMBL" id="AGH59885.1"/>
    </source>
</evidence>
<organism evidence="11">
    <name type="scientific">Trypanosoma brucei</name>
    <dbReference type="NCBI Taxonomy" id="5691"/>
    <lineage>
        <taxon>Eukaryota</taxon>
        <taxon>Discoba</taxon>
        <taxon>Euglenozoa</taxon>
        <taxon>Kinetoplastea</taxon>
        <taxon>Metakinetoplastina</taxon>
        <taxon>Trypanosomatida</taxon>
        <taxon>Trypanosomatidae</taxon>
        <taxon>Trypanosoma</taxon>
    </lineage>
</organism>
<dbReference type="GO" id="GO:0098552">
    <property type="term" value="C:side of membrane"/>
    <property type="evidence" value="ECO:0007669"/>
    <property type="project" value="UniProtKB-KW"/>
</dbReference>
<dbReference type="VEuPathDB" id="TriTrypDB:Tb1125.Tb10.v4.0056"/>
<evidence type="ECO:0000256" key="3">
    <source>
        <dbReference type="ARBA" id="ARBA00022475"/>
    </source>
</evidence>
<reference evidence="11" key="2">
    <citation type="journal article" date="2014" name="Mol. Biochem. Parasitol.">
        <title>Capturing the variant surface glycoprotein repertoire (the VSGnome) of Trypanosoma brucei Lister 427.</title>
        <authorList>
            <person name="Cross G.A."/>
            <person name="Kim H.S."/>
            <person name="Wickstead B."/>
        </authorList>
    </citation>
    <scope>NUCLEOTIDE SEQUENCE</scope>
    <source>
        <strain evidence="11">Lister 427</strain>
    </source>
</reference>
<keyword evidence="5" id="KW-0732">Signal</keyword>
<accession>M4TAE4</accession>
<dbReference type="Pfam" id="PF10659">
    <property type="entry name" value="Trypan_glycop_C"/>
    <property type="match status" value="1"/>
</dbReference>
<comment type="function">
    <text evidence="1">VSG forms a coat on the surface of the parasite. The trypanosome evades the immune response of the host by expressing a series of antigenically distinct VSGs from an estimated 1000 VSG genes.</text>
</comment>
<name>M4TAE4_9TRYP</name>
<protein>
    <submittedName>
        <fullName evidence="11">Variant surface glycoprotein 706</fullName>
    </submittedName>
</protein>